<dbReference type="NCBIfam" id="TIGR04056">
    <property type="entry name" value="OMP_RagA_SusC"/>
    <property type="match status" value="1"/>
</dbReference>
<proteinExistence type="inferred from homology"/>
<dbReference type="SUPFAM" id="SSF49464">
    <property type="entry name" value="Carboxypeptidase regulatory domain-like"/>
    <property type="match status" value="1"/>
</dbReference>
<organism evidence="9 10">
    <name type="scientific">Sphingobacterium corticibacterium</name>
    <dbReference type="NCBI Taxonomy" id="2484746"/>
    <lineage>
        <taxon>Bacteria</taxon>
        <taxon>Pseudomonadati</taxon>
        <taxon>Bacteroidota</taxon>
        <taxon>Sphingobacteriia</taxon>
        <taxon>Sphingobacteriales</taxon>
        <taxon>Sphingobacteriaceae</taxon>
        <taxon>Sphingobacterium</taxon>
    </lineage>
</organism>
<keyword evidence="4 7" id="KW-0812">Transmembrane</keyword>
<keyword evidence="6 7" id="KW-0998">Cell outer membrane</keyword>
<comment type="similarity">
    <text evidence="7">Belongs to the TonB-dependent receptor family.</text>
</comment>
<evidence type="ECO:0000256" key="5">
    <source>
        <dbReference type="ARBA" id="ARBA00023136"/>
    </source>
</evidence>
<feature type="domain" description="TonB-dependent receptor plug" evidence="8">
    <location>
        <begin position="114"/>
        <end position="219"/>
    </location>
</feature>
<name>A0A4Q6XV06_9SPHI</name>
<dbReference type="Gene3D" id="2.170.130.10">
    <property type="entry name" value="TonB-dependent receptor, plug domain"/>
    <property type="match status" value="1"/>
</dbReference>
<dbReference type="NCBIfam" id="TIGR04057">
    <property type="entry name" value="SusC_RagA_signa"/>
    <property type="match status" value="1"/>
</dbReference>
<gene>
    <name evidence="9" type="ORF">EWE74_12205</name>
</gene>
<dbReference type="Gene3D" id="2.60.40.1120">
    <property type="entry name" value="Carboxypeptidase-like, regulatory domain"/>
    <property type="match status" value="1"/>
</dbReference>
<evidence type="ECO:0000256" key="3">
    <source>
        <dbReference type="ARBA" id="ARBA00022452"/>
    </source>
</evidence>
<dbReference type="Proteomes" id="UP000292855">
    <property type="component" value="Unassembled WGS sequence"/>
</dbReference>
<sequence>MVPGTVSATYVKTSFPLHADRFVDITGKVVDTNGRPISGATVFVKGSTTSVGTDQSGIFRMNLPTGNETLVVSYVGYKSQEVAVDGRRELTVVLETSSDHLDEVVVIGYGTVRQRDLTGSVVSVKPEDIVANPVVNVMESLQGKIAGVDINRGSGAVGTNPNVLLRGTRSIYGDNSPLYIVDGVPASYDQINPSDIASIDVLKDASSTAIYGSAGANGVVIITTKKGQDGVSKVDFDSYYGFSGTPHFFKGMVGEEYITYLRERYRTINGQYPEDISDLLNVESLEAYNNNKWIDWIGEITNNSSTQEKYNLSFSTGIRKTKVYASFTYAKEGGLLTNENQGRAGVRLNLDHEVASWLKVGTNLNVNYTNRNARGNNIFTRSLAAYPLGDVYDEFGNVNIEYIAGEITPLGDQLPDQYANNTRSTFSNLNAYVELSPLTGLTFRSNVGATLNNSRNGVYIGRNASSNVASGYAAPLASIYNNFGYSYIWENVLTYNKRFNDAHDLTLTGITSWADNRSDNNNLLGQGQELDYYLFYNIGNGTEKQGLASAYEQKQRLSFAGRLNYSYLGKYLLTLTNRWDGVSHLAEGHKWSAFPAVAAAWRVSDEEFMSFSRSFLDDFKIRFGYGVTGNAGGMSAYASKTQAYTYQAVSLDGERVAHVQNLGTYSNPSITWERSHNRNIGVDLSLFNNRIGLAFESYNTDTKGLLFRRTLPITSAITAWGSPLSTWQNIGETNNRGIELSLRTVNIRNSQFEWESNFSFTKNKEKIVSLPDGDVIAQKLFEGEPINVHYDYKYLGIWSQAEEEEAAKYGSQPGGVKVATNEKFDEDGVSDNGVHPYTDTDRVILGTTNPNWLLGVNNTFKYKGFDMNVFTMIRWGQMIHSNLMGWYTTGDGGQPKGIDYWTPENEGAYYPRPGINNTTGISALRYVDGSFLKIKTITLGYSLPQRALDKVFTKRARIYATAYNPLVFTKEKALKGTDPETNGSDTFPLFASYVIGVNFSF</sequence>
<dbReference type="GO" id="GO:0009279">
    <property type="term" value="C:cell outer membrane"/>
    <property type="evidence" value="ECO:0007669"/>
    <property type="project" value="UniProtKB-SubCell"/>
</dbReference>
<evidence type="ECO:0000256" key="6">
    <source>
        <dbReference type="ARBA" id="ARBA00023237"/>
    </source>
</evidence>
<evidence type="ECO:0000256" key="7">
    <source>
        <dbReference type="PROSITE-ProRule" id="PRU01360"/>
    </source>
</evidence>
<dbReference type="InterPro" id="IPR023997">
    <property type="entry name" value="TonB-dep_OMP_SusC/RagA_CS"/>
</dbReference>
<comment type="subcellular location">
    <subcellularLocation>
        <location evidence="1 7">Cell outer membrane</location>
        <topology evidence="1 7">Multi-pass membrane protein</topology>
    </subcellularLocation>
</comment>
<keyword evidence="5 7" id="KW-0472">Membrane</keyword>
<dbReference type="InterPro" id="IPR039426">
    <property type="entry name" value="TonB-dep_rcpt-like"/>
</dbReference>
<evidence type="ECO:0000259" key="8">
    <source>
        <dbReference type="Pfam" id="PF07715"/>
    </source>
</evidence>
<dbReference type="FunFam" id="2.170.130.10:FF:000008">
    <property type="entry name" value="SusC/RagA family TonB-linked outer membrane protein"/>
    <property type="match status" value="1"/>
</dbReference>
<evidence type="ECO:0000313" key="10">
    <source>
        <dbReference type="Proteomes" id="UP000292855"/>
    </source>
</evidence>
<evidence type="ECO:0000256" key="1">
    <source>
        <dbReference type="ARBA" id="ARBA00004571"/>
    </source>
</evidence>
<dbReference type="InterPro" id="IPR037066">
    <property type="entry name" value="Plug_dom_sf"/>
</dbReference>
<evidence type="ECO:0000313" key="9">
    <source>
        <dbReference type="EMBL" id="RZF60477.1"/>
    </source>
</evidence>
<dbReference type="AlphaFoldDB" id="A0A4Q6XV06"/>
<dbReference type="Pfam" id="PF07715">
    <property type="entry name" value="Plug"/>
    <property type="match status" value="1"/>
</dbReference>
<keyword evidence="10" id="KW-1185">Reference proteome</keyword>
<dbReference type="EMBL" id="SGIT01000002">
    <property type="protein sequence ID" value="RZF60477.1"/>
    <property type="molecule type" value="Genomic_DNA"/>
</dbReference>
<keyword evidence="3 7" id="KW-1134">Transmembrane beta strand</keyword>
<keyword evidence="9" id="KW-0675">Receptor</keyword>
<evidence type="ECO:0000256" key="2">
    <source>
        <dbReference type="ARBA" id="ARBA00022448"/>
    </source>
</evidence>
<dbReference type="PROSITE" id="PS52016">
    <property type="entry name" value="TONB_DEPENDENT_REC_3"/>
    <property type="match status" value="1"/>
</dbReference>
<comment type="caution">
    <text evidence="9">The sequence shown here is derived from an EMBL/GenBank/DDBJ whole genome shotgun (WGS) entry which is preliminary data.</text>
</comment>
<dbReference type="InterPro" id="IPR008969">
    <property type="entry name" value="CarboxyPept-like_regulatory"/>
</dbReference>
<dbReference type="Pfam" id="PF13715">
    <property type="entry name" value="CarbopepD_reg_2"/>
    <property type="match status" value="1"/>
</dbReference>
<dbReference type="Gene3D" id="2.40.170.20">
    <property type="entry name" value="TonB-dependent receptor, beta-barrel domain"/>
    <property type="match status" value="1"/>
</dbReference>
<dbReference type="InterPro" id="IPR036942">
    <property type="entry name" value="Beta-barrel_TonB_sf"/>
</dbReference>
<dbReference type="SUPFAM" id="SSF56935">
    <property type="entry name" value="Porins"/>
    <property type="match status" value="1"/>
</dbReference>
<protein>
    <submittedName>
        <fullName evidence="9">TonB-dependent receptor</fullName>
    </submittedName>
</protein>
<accession>A0A4Q6XV06</accession>
<reference evidence="9 10" key="1">
    <citation type="submission" date="2019-02" db="EMBL/GenBank/DDBJ databases">
        <authorList>
            <person name="Li Y."/>
        </authorList>
    </citation>
    <scope>NUCLEOTIDE SEQUENCE [LARGE SCALE GENOMIC DNA]</scope>
    <source>
        <strain evidence="9 10">30C10-4-7</strain>
    </source>
</reference>
<evidence type="ECO:0000256" key="4">
    <source>
        <dbReference type="ARBA" id="ARBA00022692"/>
    </source>
</evidence>
<dbReference type="InterPro" id="IPR023996">
    <property type="entry name" value="TonB-dep_OMP_SusC/RagA"/>
</dbReference>
<dbReference type="OrthoDB" id="9768177at2"/>
<keyword evidence="2 7" id="KW-0813">Transport</keyword>
<dbReference type="InterPro" id="IPR012910">
    <property type="entry name" value="Plug_dom"/>
</dbReference>